<dbReference type="SUPFAM" id="SSF89623">
    <property type="entry name" value="Ribose/Galactose isomerase RpiB/AlsB"/>
    <property type="match status" value="1"/>
</dbReference>
<reference evidence="3 7" key="1">
    <citation type="submission" date="2014-05" db="EMBL/GenBank/DDBJ databases">
        <title>Novel Listeriaceae from food processing environments.</title>
        <authorList>
            <person name="den Bakker H.C."/>
        </authorList>
    </citation>
    <scope>NUCLEOTIDE SEQUENCE [LARGE SCALE GENOMIC DNA]</scope>
    <source>
        <strain evidence="3 7">FSL A5-0281</strain>
    </source>
</reference>
<dbReference type="NCBIfam" id="TIGR00689">
    <property type="entry name" value="rpiB_lacA_lacB"/>
    <property type="match status" value="1"/>
</dbReference>
<dbReference type="InterPro" id="IPR051812">
    <property type="entry name" value="SPI_LacAB/RpiB"/>
</dbReference>
<dbReference type="OrthoDB" id="1778624at2"/>
<dbReference type="InterPro" id="IPR003500">
    <property type="entry name" value="RpiB_LacA_LacB"/>
</dbReference>
<evidence type="ECO:0000313" key="7">
    <source>
        <dbReference type="Proteomes" id="UP000029844"/>
    </source>
</evidence>
<evidence type="ECO:0000313" key="5">
    <source>
        <dbReference type="EMBL" id="MBC1796105.1"/>
    </source>
</evidence>
<dbReference type="InterPro" id="IPR004785">
    <property type="entry name" value="RpiB"/>
</dbReference>
<dbReference type="EMBL" id="JNFA01000011">
    <property type="protein sequence ID" value="KGL42747.1"/>
    <property type="molecule type" value="Genomic_DNA"/>
</dbReference>
<dbReference type="Proteomes" id="UP000548082">
    <property type="component" value="Unassembled WGS sequence"/>
</dbReference>
<dbReference type="EC" id="5.3.1.6" evidence="4"/>
<evidence type="ECO:0000313" key="9">
    <source>
        <dbReference type="Proteomes" id="UP000546806"/>
    </source>
</evidence>
<comment type="caution">
    <text evidence="3">The sequence shown here is derived from an EMBL/GenBank/DDBJ whole genome shotgun (WGS) entry which is preliminary data.</text>
</comment>
<dbReference type="PIRSF" id="PIRSF005384">
    <property type="entry name" value="RpiB_LacA_B"/>
    <property type="match status" value="1"/>
</dbReference>
<dbReference type="GeneID" id="58716690"/>
<evidence type="ECO:0000313" key="8">
    <source>
        <dbReference type="Proteomes" id="UP000541955"/>
    </source>
</evidence>
<organism evidence="3 7">
    <name type="scientific">Listeria booriae</name>
    <dbReference type="NCBI Taxonomy" id="1552123"/>
    <lineage>
        <taxon>Bacteria</taxon>
        <taxon>Bacillati</taxon>
        <taxon>Bacillota</taxon>
        <taxon>Bacilli</taxon>
        <taxon>Bacillales</taxon>
        <taxon>Listeriaceae</taxon>
        <taxon>Listeria</taxon>
    </lineage>
</organism>
<dbReference type="STRING" id="1552123.EP57_04625"/>
<dbReference type="Proteomes" id="UP000541955">
    <property type="component" value="Unassembled WGS sequence"/>
</dbReference>
<protein>
    <submittedName>
        <fullName evidence="4">Ribose 5-phosphate isomerase B</fullName>
        <ecNumber evidence="4">5.3.1.6</ecNumber>
    </submittedName>
    <submittedName>
        <fullName evidence="3">Sugar phosphate isomerase</fullName>
    </submittedName>
</protein>
<evidence type="ECO:0000313" key="4">
    <source>
        <dbReference type="EMBL" id="MBC1561455.1"/>
    </source>
</evidence>
<keyword evidence="2 3" id="KW-0413">Isomerase</keyword>
<dbReference type="GO" id="GO:0004751">
    <property type="term" value="F:ribose-5-phosphate isomerase activity"/>
    <property type="evidence" value="ECO:0007669"/>
    <property type="project" value="UniProtKB-EC"/>
</dbReference>
<dbReference type="NCBIfam" id="NF004051">
    <property type="entry name" value="PRK05571.1"/>
    <property type="match status" value="1"/>
</dbReference>
<dbReference type="eggNOG" id="COG0698">
    <property type="taxonomic scope" value="Bacteria"/>
</dbReference>
<sequence>MRIGIGSDHNAFEMKEALRRHIEQSGNEVIDFGCFSESEIDYPDIAFQVGTAIQQDKVERGILVCGTGIGMSIAANKVPGIRSAQCHDVYSAERAQLSNDAQIITLGSKVIGLELAKKIVDAYLGVQFVGGQSKRKIDQITNQEQAYLKMGSVEQ</sequence>
<dbReference type="EMBL" id="JAARVD010000002">
    <property type="protein sequence ID" value="MBC1796105.1"/>
    <property type="molecule type" value="Genomic_DNA"/>
</dbReference>
<dbReference type="InterPro" id="IPR036569">
    <property type="entry name" value="RpiB_LacA_LacB_sf"/>
</dbReference>
<dbReference type="Gene3D" id="3.40.1400.10">
    <property type="entry name" value="Sugar-phosphate isomerase, RpiB/LacA/LacB"/>
    <property type="match status" value="1"/>
</dbReference>
<evidence type="ECO:0000256" key="1">
    <source>
        <dbReference type="ARBA" id="ARBA00008754"/>
    </source>
</evidence>
<reference evidence="8 9" key="2">
    <citation type="submission" date="2020-03" db="EMBL/GenBank/DDBJ databases">
        <title>Soil Listeria distribution.</title>
        <authorList>
            <person name="Liao J."/>
            <person name="Wiedmann M."/>
        </authorList>
    </citation>
    <scope>NUCLEOTIDE SEQUENCE [LARGE SCALE GENOMIC DNA]</scope>
    <source>
        <strain evidence="6 9">FSL L7-0435</strain>
        <strain evidence="5 10">FSL L7-0990</strain>
        <strain evidence="4 8">FSL L7-1387</strain>
    </source>
</reference>
<dbReference type="PANTHER" id="PTHR43732">
    <property type="entry name" value="RIBOSE 5-PHOSPHATE ISOMERASE-RELATED"/>
    <property type="match status" value="1"/>
</dbReference>
<evidence type="ECO:0000313" key="6">
    <source>
        <dbReference type="EMBL" id="MBC2002397.1"/>
    </source>
</evidence>
<name>A0A099WCJ9_9LIST</name>
<dbReference type="PANTHER" id="PTHR43732:SF1">
    <property type="entry name" value="RIBOSE 5-PHOSPHATE ISOMERASE"/>
    <property type="match status" value="1"/>
</dbReference>
<keyword evidence="7" id="KW-1185">Reference proteome</keyword>
<dbReference type="Proteomes" id="UP000029844">
    <property type="component" value="Unassembled WGS sequence"/>
</dbReference>
<gene>
    <name evidence="4" type="primary">rpiB</name>
    <name evidence="3" type="ORF">EP57_04625</name>
    <name evidence="4" type="ORF">HB902_05190</name>
    <name evidence="5" type="ORF">HCA55_05165</name>
    <name evidence="6" type="ORF">HCA78_01365</name>
</gene>
<evidence type="ECO:0000256" key="2">
    <source>
        <dbReference type="ARBA" id="ARBA00023235"/>
    </source>
</evidence>
<evidence type="ECO:0000313" key="10">
    <source>
        <dbReference type="Proteomes" id="UP000548082"/>
    </source>
</evidence>
<dbReference type="GO" id="GO:0005975">
    <property type="term" value="P:carbohydrate metabolic process"/>
    <property type="evidence" value="ECO:0007669"/>
    <property type="project" value="InterPro"/>
</dbReference>
<evidence type="ECO:0000313" key="3">
    <source>
        <dbReference type="EMBL" id="KGL42747.1"/>
    </source>
</evidence>
<dbReference type="AlphaFoldDB" id="A0A099WCJ9"/>
<dbReference type="NCBIfam" id="TIGR01120">
    <property type="entry name" value="rpiB"/>
    <property type="match status" value="1"/>
</dbReference>
<dbReference type="Pfam" id="PF02502">
    <property type="entry name" value="LacAB_rpiB"/>
    <property type="match status" value="1"/>
</dbReference>
<accession>A0A099WCJ9</accession>
<proteinExistence type="inferred from homology"/>
<dbReference type="EMBL" id="JAARWW010000001">
    <property type="protein sequence ID" value="MBC2002397.1"/>
    <property type="molecule type" value="Genomic_DNA"/>
</dbReference>
<dbReference type="RefSeq" id="WP_036084596.1">
    <property type="nucleotide sequence ID" value="NZ_CBCSHQ010000001.1"/>
</dbReference>
<dbReference type="Proteomes" id="UP000546806">
    <property type="component" value="Unassembled WGS sequence"/>
</dbReference>
<comment type="similarity">
    <text evidence="1">Belongs to the LacAB/RpiB family.</text>
</comment>
<dbReference type="EMBL" id="JAARRW010000002">
    <property type="protein sequence ID" value="MBC1561455.1"/>
    <property type="molecule type" value="Genomic_DNA"/>
</dbReference>